<feature type="transmembrane region" description="Helical" evidence="1">
    <location>
        <begin position="90"/>
        <end position="112"/>
    </location>
</feature>
<dbReference type="Proteomes" id="UP000886724">
    <property type="component" value="Unassembled WGS sequence"/>
</dbReference>
<dbReference type="EMBL" id="DXET01000220">
    <property type="protein sequence ID" value="HIX82231.1"/>
    <property type="molecule type" value="Genomic_DNA"/>
</dbReference>
<feature type="transmembrane region" description="Helical" evidence="1">
    <location>
        <begin position="56"/>
        <end position="78"/>
    </location>
</feature>
<reference evidence="3" key="1">
    <citation type="journal article" date="2021" name="PeerJ">
        <title>Extensive microbial diversity within the chicken gut microbiome revealed by metagenomics and culture.</title>
        <authorList>
            <person name="Gilroy R."/>
            <person name="Ravi A."/>
            <person name="Getino M."/>
            <person name="Pursley I."/>
            <person name="Horton D.L."/>
            <person name="Alikhan N.F."/>
            <person name="Baker D."/>
            <person name="Gharbi K."/>
            <person name="Hall N."/>
            <person name="Watson M."/>
            <person name="Adriaenssens E.M."/>
            <person name="Foster-Nyarko E."/>
            <person name="Jarju S."/>
            <person name="Secka A."/>
            <person name="Antonio M."/>
            <person name="Oren A."/>
            <person name="Chaudhuri R.R."/>
            <person name="La Ragione R."/>
            <person name="Hildebrand F."/>
            <person name="Pallen M.J."/>
        </authorList>
    </citation>
    <scope>NUCLEOTIDE SEQUENCE</scope>
    <source>
        <strain evidence="3">ChiGjej1B1-14440</strain>
    </source>
</reference>
<feature type="domain" description="VanZ-like" evidence="2">
    <location>
        <begin position="18"/>
        <end position="135"/>
    </location>
</feature>
<reference evidence="3" key="2">
    <citation type="submission" date="2021-04" db="EMBL/GenBank/DDBJ databases">
        <authorList>
            <person name="Gilroy R."/>
        </authorList>
    </citation>
    <scope>NUCLEOTIDE SEQUENCE</scope>
    <source>
        <strain evidence="3">ChiGjej1B1-14440</strain>
    </source>
</reference>
<comment type="caution">
    <text evidence="3">The sequence shown here is derived from an EMBL/GenBank/DDBJ whole genome shotgun (WGS) entry which is preliminary data.</text>
</comment>
<organism evidence="3 4">
    <name type="scientific">Candidatus Erysipelatoclostridium merdavium</name>
    <dbReference type="NCBI Taxonomy" id="2838566"/>
    <lineage>
        <taxon>Bacteria</taxon>
        <taxon>Bacillati</taxon>
        <taxon>Bacillota</taxon>
        <taxon>Erysipelotrichia</taxon>
        <taxon>Erysipelotrichales</taxon>
        <taxon>Erysipelotrichales incertae sedis</taxon>
    </lineage>
</organism>
<proteinExistence type="predicted"/>
<feature type="transmembrane region" description="Helical" evidence="1">
    <location>
        <begin position="12"/>
        <end position="36"/>
    </location>
</feature>
<sequence length="170" mass="19592">MENKKNKLYQILIFLCSILYLALLIKIIILKNGAIYHNNINLQLFSFLREYQHLGLTFNLIVNVLGNIVLFIPLSIILKYYFSFLSNGHIIFIGTCTSLSFELIQLATRWGIFDINDIILNAIGCIIGILIYIVIKKLKSSNLVTTLFLSSFTTMSILSVYTYYPRFIMM</sequence>
<keyword evidence="1" id="KW-1133">Transmembrane helix</keyword>
<keyword evidence="1" id="KW-0812">Transmembrane</keyword>
<keyword evidence="1" id="KW-0472">Membrane</keyword>
<feature type="transmembrane region" description="Helical" evidence="1">
    <location>
        <begin position="142"/>
        <end position="164"/>
    </location>
</feature>
<evidence type="ECO:0000259" key="2">
    <source>
        <dbReference type="Pfam" id="PF04892"/>
    </source>
</evidence>
<evidence type="ECO:0000313" key="4">
    <source>
        <dbReference type="Proteomes" id="UP000886724"/>
    </source>
</evidence>
<evidence type="ECO:0000256" key="1">
    <source>
        <dbReference type="SAM" id="Phobius"/>
    </source>
</evidence>
<accession>A0A9D1XN26</accession>
<dbReference type="Pfam" id="PF04892">
    <property type="entry name" value="VanZ"/>
    <property type="match status" value="1"/>
</dbReference>
<dbReference type="AlphaFoldDB" id="A0A9D1XN26"/>
<evidence type="ECO:0000313" key="3">
    <source>
        <dbReference type="EMBL" id="HIX82231.1"/>
    </source>
</evidence>
<protein>
    <submittedName>
        <fullName evidence="3">VanZ family protein</fullName>
    </submittedName>
</protein>
<dbReference type="InterPro" id="IPR006976">
    <property type="entry name" value="VanZ-like"/>
</dbReference>
<feature type="transmembrane region" description="Helical" evidence="1">
    <location>
        <begin position="118"/>
        <end position="135"/>
    </location>
</feature>
<dbReference type="InterPro" id="IPR053150">
    <property type="entry name" value="Teicoplanin_resist-assoc"/>
</dbReference>
<gene>
    <name evidence="3" type="ORF">H9980_09725</name>
</gene>
<dbReference type="PANTHER" id="PTHR36834">
    <property type="entry name" value="MEMBRANE PROTEIN-RELATED"/>
    <property type="match status" value="1"/>
</dbReference>
<name>A0A9D1XN26_9FIRM</name>
<dbReference type="PANTHER" id="PTHR36834:SF2">
    <property type="entry name" value="MEMBRANE PROTEIN"/>
    <property type="match status" value="1"/>
</dbReference>